<organism evidence="2 3">
    <name type="scientific">Leucobacter alluvii</name>
    <dbReference type="NCBI Taxonomy" id="340321"/>
    <lineage>
        <taxon>Bacteria</taxon>
        <taxon>Bacillati</taxon>
        <taxon>Actinomycetota</taxon>
        <taxon>Actinomycetes</taxon>
        <taxon>Micrococcales</taxon>
        <taxon>Microbacteriaceae</taxon>
        <taxon>Leucobacter</taxon>
    </lineage>
</organism>
<evidence type="ECO:0000256" key="1">
    <source>
        <dbReference type="SAM" id="Coils"/>
    </source>
</evidence>
<sequence length="213" mass="24043">MPRRGAFNMPTSKNRFTHRDGWWGELNLRYQHVPFQSGHEFEAEQAALAVLAAHPPVGFVGDTGGSEISADQLNELVRGAVENAEQEAKNQRESAAEERRLLGWAKIEEALSNPNDDRVINEGRWAGFSRGDAVAWCWNLFQYEPHGFTHPGSQVRHEAMRQLQAGGLPEVFGYPERARELVARGLTPREYRRHQEALGARIFAALDVKHPRP</sequence>
<keyword evidence="1" id="KW-0175">Coiled coil</keyword>
<feature type="coiled-coil region" evidence="1">
    <location>
        <begin position="70"/>
        <end position="101"/>
    </location>
</feature>
<proteinExistence type="predicted"/>
<protein>
    <submittedName>
        <fullName evidence="2">Uncharacterized protein</fullName>
    </submittedName>
</protein>
<gene>
    <name evidence="2" type="ORF">GCM10009786_00760</name>
</gene>
<name>A0ABP5MSI4_9MICO</name>
<keyword evidence="3" id="KW-1185">Reference proteome</keyword>
<evidence type="ECO:0000313" key="3">
    <source>
        <dbReference type="Proteomes" id="UP001501084"/>
    </source>
</evidence>
<accession>A0ABP5MSI4</accession>
<evidence type="ECO:0000313" key="2">
    <source>
        <dbReference type="EMBL" id="GAA2185233.1"/>
    </source>
</evidence>
<dbReference type="Proteomes" id="UP001501084">
    <property type="component" value="Unassembled WGS sequence"/>
</dbReference>
<comment type="caution">
    <text evidence="2">The sequence shown here is derived from an EMBL/GenBank/DDBJ whole genome shotgun (WGS) entry which is preliminary data.</text>
</comment>
<dbReference type="EMBL" id="BAAAOP010000001">
    <property type="protein sequence ID" value="GAA2185233.1"/>
    <property type="molecule type" value="Genomic_DNA"/>
</dbReference>
<reference evidence="3" key="1">
    <citation type="journal article" date="2019" name="Int. J. Syst. Evol. Microbiol.">
        <title>The Global Catalogue of Microorganisms (GCM) 10K type strain sequencing project: providing services to taxonomists for standard genome sequencing and annotation.</title>
        <authorList>
            <consortium name="The Broad Institute Genomics Platform"/>
            <consortium name="The Broad Institute Genome Sequencing Center for Infectious Disease"/>
            <person name="Wu L."/>
            <person name="Ma J."/>
        </authorList>
    </citation>
    <scope>NUCLEOTIDE SEQUENCE [LARGE SCALE GENOMIC DNA]</scope>
    <source>
        <strain evidence="3">JCM 14919</strain>
    </source>
</reference>